<dbReference type="Gene3D" id="3.40.1710.10">
    <property type="entry name" value="abc type-2 transporter like domain"/>
    <property type="match status" value="1"/>
</dbReference>
<sequence>MKIQRIRGLARKEQMHIFRDPKTLGILVLLPVVLLLLFGYAIDLDVTEVRFGVYDEDRSPESRRTLEIFEQSGYFRRSMTVAAADDGGALLDQEEIDLFIHIPRGYARALLRGEGARFGVQIDGANPQVGANVYGLIEAAVAAVSGTLGRELGNRALISAPSVPALRSRIWFNPQLESAQFLVPGLIAMILVITAVVSTAVGVSRERERGSMEQLRVSPLTPLEFILGKSAPYAFISTLIAVLIILLGISLFGVQISGSLFALTLVTVFFLVACLGLGLLISTVARTQQVAFVLAVLITFLPTFLLSGFVFPIRNMPLPIQNVSRIVPARYYLESLRRIMLKGGGITLVAEELLFLLGFACLTSAIALVRLRRIVNRETGGSNE</sequence>
<comment type="similarity">
    <text evidence="2 8">Belongs to the ABC-2 integral membrane protein family.</text>
</comment>
<dbReference type="KEGG" id="sfc:Spiaf_1000"/>
<dbReference type="PANTHER" id="PTHR30294">
    <property type="entry name" value="MEMBRANE COMPONENT OF ABC TRANSPORTER YHHJ-RELATED"/>
    <property type="match status" value="1"/>
</dbReference>
<evidence type="ECO:0000256" key="5">
    <source>
        <dbReference type="ARBA" id="ARBA00022692"/>
    </source>
</evidence>
<dbReference type="PRINTS" id="PR00164">
    <property type="entry name" value="ABC2TRNSPORT"/>
</dbReference>
<dbReference type="STRING" id="889378.Spiaf_1000"/>
<evidence type="ECO:0000256" key="6">
    <source>
        <dbReference type="ARBA" id="ARBA00022989"/>
    </source>
</evidence>
<evidence type="ECO:0000313" key="11">
    <source>
        <dbReference type="Proteomes" id="UP000007383"/>
    </source>
</evidence>
<dbReference type="PANTHER" id="PTHR30294:SF29">
    <property type="entry name" value="MULTIDRUG ABC TRANSPORTER PERMEASE YBHS-RELATED"/>
    <property type="match status" value="1"/>
</dbReference>
<dbReference type="Pfam" id="PF12698">
    <property type="entry name" value="ABC2_membrane_3"/>
    <property type="match status" value="1"/>
</dbReference>
<feature type="transmembrane region" description="Helical" evidence="8">
    <location>
        <begin position="292"/>
        <end position="313"/>
    </location>
</feature>
<keyword evidence="3 8" id="KW-0813">Transport</keyword>
<dbReference type="InterPro" id="IPR013525">
    <property type="entry name" value="ABC2_TM"/>
</dbReference>
<dbReference type="EMBL" id="CP003282">
    <property type="protein sequence ID" value="AFG37088.1"/>
    <property type="molecule type" value="Genomic_DNA"/>
</dbReference>
<feature type="transmembrane region" description="Helical" evidence="8">
    <location>
        <begin position="353"/>
        <end position="371"/>
    </location>
</feature>
<evidence type="ECO:0000256" key="7">
    <source>
        <dbReference type="ARBA" id="ARBA00023136"/>
    </source>
</evidence>
<dbReference type="PATRIC" id="fig|889378.3.peg.1005"/>
<organism evidence="10 11">
    <name type="scientific">Spirochaeta africana (strain ATCC 700263 / DSM 8902 / Z-7692)</name>
    <dbReference type="NCBI Taxonomy" id="889378"/>
    <lineage>
        <taxon>Bacteria</taxon>
        <taxon>Pseudomonadati</taxon>
        <taxon>Spirochaetota</taxon>
        <taxon>Spirochaetia</taxon>
        <taxon>Spirochaetales</taxon>
        <taxon>Spirochaetaceae</taxon>
        <taxon>Spirochaeta</taxon>
    </lineage>
</organism>
<feature type="transmembrane region" description="Helical" evidence="8">
    <location>
        <begin position="260"/>
        <end position="280"/>
    </location>
</feature>
<keyword evidence="6 8" id="KW-1133">Transmembrane helix</keyword>
<gene>
    <name evidence="10" type="ordered locus">Spiaf_1000</name>
</gene>
<dbReference type="GO" id="GO:0043190">
    <property type="term" value="C:ATP-binding cassette (ABC) transporter complex"/>
    <property type="evidence" value="ECO:0007669"/>
    <property type="project" value="InterPro"/>
</dbReference>
<evidence type="ECO:0000256" key="1">
    <source>
        <dbReference type="ARBA" id="ARBA00004651"/>
    </source>
</evidence>
<keyword evidence="5 8" id="KW-0812">Transmembrane</keyword>
<dbReference type="AlphaFoldDB" id="H9UHU5"/>
<proteinExistence type="inferred from homology"/>
<name>H9UHU5_SPIAZ</name>
<feature type="transmembrane region" description="Helical" evidence="8">
    <location>
        <begin position="233"/>
        <end position="254"/>
    </location>
</feature>
<accession>H9UHU5</accession>
<evidence type="ECO:0000256" key="3">
    <source>
        <dbReference type="ARBA" id="ARBA00022448"/>
    </source>
</evidence>
<feature type="transmembrane region" description="Helical" evidence="8">
    <location>
        <begin position="181"/>
        <end position="203"/>
    </location>
</feature>
<evidence type="ECO:0000259" key="9">
    <source>
        <dbReference type="PROSITE" id="PS51012"/>
    </source>
</evidence>
<evidence type="ECO:0000256" key="4">
    <source>
        <dbReference type="ARBA" id="ARBA00022475"/>
    </source>
</evidence>
<evidence type="ECO:0000313" key="10">
    <source>
        <dbReference type="EMBL" id="AFG37088.1"/>
    </source>
</evidence>
<evidence type="ECO:0000256" key="2">
    <source>
        <dbReference type="ARBA" id="ARBA00007783"/>
    </source>
</evidence>
<comment type="subcellular location">
    <subcellularLocation>
        <location evidence="1 8">Cell membrane</location>
        <topology evidence="1 8">Multi-pass membrane protein</topology>
    </subcellularLocation>
</comment>
<keyword evidence="4 8" id="KW-1003">Cell membrane</keyword>
<reference evidence="11" key="1">
    <citation type="journal article" date="2013" name="Stand. Genomic Sci.">
        <title>Complete genome sequence of the halophilic bacterium Spirochaeta africana type strain (Z-7692(T)) from the alkaline Lake Magadi in the East African Rift.</title>
        <authorList>
            <person name="Liolos K."/>
            <person name="Abt B."/>
            <person name="Scheuner C."/>
            <person name="Teshima H."/>
            <person name="Held B."/>
            <person name="Lapidus A."/>
            <person name="Nolan M."/>
            <person name="Lucas S."/>
            <person name="Deshpande S."/>
            <person name="Cheng J.F."/>
            <person name="Tapia R."/>
            <person name="Goodwin L.A."/>
            <person name="Pitluck S."/>
            <person name="Pagani I."/>
            <person name="Ivanova N."/>
            <person name="Mavromatis K."/>
            <person name="Mikhailova N."/>
            <person name="Huntemann M."/>
            <person name="Pati A."/>
            <person name="Chen A."/>
            <person name="Palaniappan K."/>
            <person name="Land M."/>
            <person name="Rohde M."/>
            <person name="Tindall B.J."/>
            <person name="Detter J.C."/>
            <person name="Goker M."/>
            <person name="Bristow J."/>
            <person name="Eisen J.A."/>
            <person name="Markowitz V."/>
            <person name="Hugenholtz P."/>
            <person name="Woyke T."/>
            <person name="Klenk H.P."/>
            <person name="Kyrpides N.C."/>
        </authorList>
    </citation>
    <scope>NUCLEOTIDE SEQUENCE</scope>
    <source>
        <strain evidence="11">ATCC 700263 / DSM 8902 / Z-7692</strain>
    </source>
</reference>
<dbReference type="InterPro" id="IPR047817">
    <property type="entry name" value="ABC2_TM_bact-type"/>
</dbReference>
<dbReference type="OrthoDB" id="9788252at2"/>
<keyword evidence="11" id="KW-1185">Reference proteome</keyword>
<keyword evidence="7 8" id="KW-0472">Membrane</keyword>
<protein>
    <recommendedName>
        <fullName evidence="8">Transport permease protein</fullName>
    </recommendedName>
</protein>
<evidence type="ECO:0000256" key="8">
    <source>
        <dbReference type="RuleBase" id="RU361157"/>
    </source>
</evidence>
<feature type="transmembrane region" description="Helical" evidence="8">
    <location>
        <begin position="21"/>
        <end position="42"/>
    </location>
</feature>
<dbReference type="Proteomes" id="UP000007383">
    <property type="component" value="Chromosome"/>
</dbReference>
<dbReference type="InterPro" id="IPR051449">
    <property type="entry name" value="ABC-2_transporter_component"/>
</dbReference>
<dbReference type="InterPro" id="IPR000412">
    <property type="entry name" value="ABC_2_transport"/>
</dbReference>
<feature type="domain" description="ABC transmembrane type-2" evidence="9">
    <location>
        <begin position="134"/>
        <end position="374"/>
    </location>
</feature>
<dbReference type="PROSITE" id="PS51012">
    <property type="entry name" value="ABC_TM2"/>
    <property type="match status" value="1"/>
</dbReference>
<dbReference type="GO" id="GO:0140359">
    <property type="term" value="F:ABC-type transporter activity"/>
    <property type="evidence" value="ECO:0007669"/>
    <property type="project" value="InterPro"/>
</dbReference>
<dbReference type="RefSeq" id="WP_014455083.1">
    <property type="nucleotide sequence ID" value="NC_017098.1"/>
</dbReference>
<dbReference type="eggNOG" id="COG0842">
    <property type="taxonomic scope" value="Bacteria"/>
</dbReference>
<dbReference type="HOGENOM" id="CLU_039483_8_3_12"/>